<reference evidence="1 2" key="1">
    <citation type="journal article" date="2019" name="Nat. Ecol. Evol.">
        <title>Megaphylogeny resolves global patterns of mushroom evolution.</title>
        <authorList>
            <person name="Varga T."/>
            <person name="Krizsan K."/>
            <person name="Foldi C."/>
            <person name="Dima B."/>
            <person name="Sanchez-Garcia M."/>
            <person name="Sanchez-Ramirez S."/>
            <person name="Szollosi G.J."/>
            <person name="Szarkandi J.G."/>
            <person name="Papp V."/>
            <person name="Albert L."/>
            <person name="Andreopoulos W."/>
            <person name="Angelini C."/>
            <person name="Antonin V."/>
            <person name="Barry K.W."/>
            <person name="Bougher N.L."/>
            <person name="Buchanan P."/>
            <person name="Buyck B."/>
            <person name="Bense V."/>
            <person name="Catcheside P."/>
            <person name="Chovatia M."/>
            <person name="Cooper J."/>
            <person name="Damon W."/>
            <person name="Desjardin D."/>
            <person name="Finy P."/>
            <person name="Geml J."/>
            <person name="Haridas S."/>
            <person name="Hughes K."/>
            <person name="Justo A."/>
            <person name="Karasinski D."/>
            <person name="Kautmanova I."/>
            <person name="Kiss B."/>
            <person name="Kocsube S."/>
            <person name="Kotiranta H."/>
            <person name="LaButti K.M."/>
            <person name="Lechner B.E."/>
            <person name="Liimatainen K."/>
            <person name="Lipzen A."/>
            <person name="Lukacs Z."/>
            <person name="Mihaltcheva S."/>
            <person name="Morgado L.N."/>
            <person name="Niskanen T."/>
            <person name="Noordeloos M.E."/>
            <person name="Ohm R.A."/>
            <person name="Ortiz-Santana B."/>
            <person name="Ovrebo C."/>
            <person name="Racz N."/>
            <person name="Riley R."/>
            <person name="Savchenko A."/>
            <person name="Shiryaev A."/>
            <person name="Soop K."/>
            <person name="Spirin V."/>
            <person name="Szebenyi C."/>
            <person name="Tomsovsky M."/>
            <person name="Tulloss R.E."/>
            <person name="Uehling J."/>
            <person name="Grigoriev I.V."/>
            <person name="Vagvolgyi C."/>
            <person name="Papp T."/>
            <person name="Martin F.M."/>
            <person name="Miettinen O."/>
            <person name="Hibbett D.S."/>
            <person name="Nagy L.G."/>
        </authorList>
    </citation>
    <scope>NUCLEOTIDE SEQUENCE [LARGE SCALE GENOMIC DNA]</scope>
    <source>
        <strain evidence="1 2">NL-1719</strain>
    </source>
</reference>
<organism evidence="1 2">
    <name type="scientific">Pluteus cervinus</name>
    <dbReference type="NCBI Taxonomy" id="181527"/>
    <lineage>
        <taxon>Eukaryota</taxon>
        <taxon>Fungi</taxon>
        <taxon>Dikarya</taxon>
        <taxon>Basidiomycota</taxon>
        <taxon>Agaricomycotina</taxon>
        <taxon>Agaricomycetes</taxon>
        <taxon>Agaricomycetidae</taxon>
        <taxon>Agaricales</taxon>
        <taxon>Pluteineae</taxon>
        <taxon>Pluteaceae</taxon>
        <taxon>Pluteus</taxon>
    </lineage>
</organism>
<dbReference type="EMBL" id="ML208265">
    <property type="protein sequence ID" value="TFK75031.1"/>
    <property type="molecule type" value="Genomic_DNA"/>
</dbReference>
<sequence>MAVITHNYVNTRLSILVVEEQKYSTTTAPRMSCTKHIERQIIHAWKVVTRATRKRQRASVVPRDFVLLTNRQSALLAL</sequence>
<dbReference type="Proteomes" id="UP000308600">
    <property type="component" value="Unassembled WGS sequence"/>
</dbReference>
<name>A0ACD3BBK7_9AGAR</name>
<accession>A0ACD3BBK7</accession>
<gene>
    <name evidence="1" type="ORF">BDN72DRAFT_892712</name>
</gene>
<evidence type="ECO:0000313" key="2">
    <source>
        <dbReference type="Proteomes" id="UP000308600"/>
    </source>
</evidence>
<protein>
    <submittedName>
        <fullName evidence="1">Uncharacterized protein</fullName>
    </submittedName>
</protein>
<evidence type="ECO:0000313" key="1">
    <source>
        <dbReference type="EMBL" id="TFK75031.1"/>
    </source>
</evidence>
<proteinExistence type="predicted"/>
<keyword evidence="2" id="KW-1185">Reference proteome</keyword>